<dbReference type="EMBL" id="BAABAE010000003">
    <property type="protein sequence ID" value="GAA3744606.1"/>
    <property type="molecule type" value="Genomic_DNA"/>
</dbReference>
<dbReference type="PANTHER" id="PTHR43792:SF1">
    <property type="entry name" value="N-ACETYLTRANSFERASE DOMAIN-CONTAINING PROTEIN"/>
    <property type="match status" value="1"/>
</dbReference>
<dbReference type="PANTHER" id="PTHR43792">
    <property type="entry name" value="GNAT FAMILY, PUTATIVE (AFU_ORTHOLOGUE AFUA_3G00765)-RELATED-RELATED"/>
    <property type="match status" value="1"/>
</dbReference>
<dbReference type="InterPro" id="IPR016181">
    <property type="entry name" value="Acyl_CoA_acyltransferase"/>
</dbReference>
<dbReference type="SUPFAM" id="SSF55729">
    <property type="entry name" value="Acyl-CoA N-acyltransferases (Nat)"/>
    <property type="match status" value="1"/>
</dbReference>
<feature type="domain" description="N-acetyltransferase" evidence="1">
    <location>
        <begin position="9"/>
        <end position="180"/>
    </location>
</feature>
<evidence type="ECO:0000313" key="2">
    <source>
        <dbReference type="EMBL" id="GAA3744606.1"/>
    </source>
</evidence>
<comment type="caution">
    <text evidence="2">The sequence shown here is derived from an EMBL/GenBank/DDBJ whole genome shotgun (WGS) entry which is preliminary data.</text>
</comment>
<accession>A0ABP7FNX1</accession>
<name>A0ABP7FNX1_9MICO</name>
<keyword evidence="3" id="KW-1185">Reference proteome</keyword>
<dbReference type="RefSeq" id="WP_344756252.1">
    <property type="nucleotide sequence ID" value="NZ_BAABAE010000003.1"/>
</dbReference>
<organism evidence="2 3">
    <name type="scientific">Leifsonella bigeumensis</name>
    <dbReference type="NCBI Taxonomy" id="433643"/>
    <lineage>
        <taxon>Bacteria</taxon>
        <taxon>Bacillati</taxon>
        <taxon>Actinomycetota</taxon>
        <taxon>Actinomycetes</taxon>
        <taxon>Micrococcales</taxon>
        <taxon>Microbacteriaceae</taxon>
        <taxon>Leifsonella</taxon>
    </lineage>
</organism>
<reference evidence="3" key="1">
    <citation type="journal article" date="2019" name="Int. J. Syst. Evol. Microbiol.">
        <title>The Global Catalogue of Microorganisms (GCM) 10K type strain sequencing project: providing services to taxonomists for standard genome sequencing and annotation.</title>
        <authorList>
            <consortium name="The Broad Institute Genomics Platform"/>
            <consortium name="The Broad Institute Genome Sequencing Center for Infectious Disease"/>
            <person name="Wu L."/>
            <person name="Ma J."/>
        </authorList>
    </citation>
    <scope>NUCLEOTIDE SEQUENCE [LARGE SCALE GENOMIC DNA]</scope>
    <source>
        <strain evidence="3">JCM 16949</strain>
    </source>
</reference>
<dbReference type="PROSITE" id="PS51186">
    <property type="entry name" value="GNAT"/>
    <property type="match status" value="1"/>
</dbReference>
<gene>
    <name evidence="2" type="ORF">GCM10022239_20100</name>
</gene>
<dbReference type="InterPro" id="IPR051531">
    <property type="entry name" value="N-acetyltransferase"/>
</dbReference>
<evidence type="ECO:0000313" key="3">
    <source>
        <dbReference type="Proteomes" id="UP001501004"/>
    </source>
</evidence>
<sequence length="183" mass="20099">MATLHTERLELRPWRRDDVDFVFDLYSRWDVKRYIGREPRVMEDRSEAVALLDRLVSFDDPVQGYWAVERTVAGAGAGQLVGTILVKSIPASGPAEPLEPSGDIEIGWHFHPDSWGMGLASEAAAAVLAHAFAGGLERVVAVTNPLNLASRRVCERIGMSHEGQTDAYYNATCELYVAVGGSR</sequence>
<protein>
    <submittedName>
        <fullName evidence="2">GNAT family N-acetyltransferase</fullName>
    </submittedName>
</protein>
<dbReference type="Gene3D" id="3.40.630.30">
    <property type="match status" value="1"/>
</dbReference>
<proteinExistence type="predicted"/>
<dbReference type="Proteomes" id="UP001501004">
    <property type="component" value="Unassembled WGS sequence"/>
</dbReference>
<dbReference type="InterPro" id="IPR000182">
    <property type="entry name" value="GNAT_dom"/>
</dbReference>
<dbReference type="Pfam" id="PF13302">
    <property type="entry name" value="Acetyltransf_3"/>
    <property type="match status" value="1"/>
</dbReference>
<evidence type="ECO:0000259" key="1">
    <source>
        <dbReference type="PROSITE" id="PS51186"/>
    </source>
</evidence>